<dbReference type="EMBL" id="CAVNYO010000478">
    <property type="protein sequence ID" value="CAK5284081.1"/>
    <property type="molecule type" value="Genomic_DNA"/>
</dbReference>
<comment type="similarity">
    <text evidence="4">Belongs to the mitochondrial Rho GTPase family.</text>
</comment>
<evidence type="ECO:0000256" key="20">
    <source>
        <dbReference type="SAM" id="SignalP"/>
    </source>
</evidence>
<comment type="similarity">
    <text evidence="5">Belongs to the 'GDXG' lipolytic enzyme family.</text>
</comment>
<evidence type="ECO:0000256" key="10">
    <source>
        <dbReference type="ARBA" id="ARBA00022741"/>
    </source>
</evidence>
<dbReference type="InterPro" id="IPR011992">
    <property type="entry name" value="EF-hand-dom_pair"/>
</dbReference>
<feature type="compositionally biased region" description="Low complexity" evidence="19">
    <location>
        <begin position="1545"/>
        <end position="1555"/>
    </location>
</feature>
<comment type="subcellular location">
    <subcellularLocation>
        <location evidence="2">Mitochondrion outer membrane</location>
        <topology evidence="2">Single-pass type IV membrane protein</topology>
    </subcellularLocation>
</comment>
<evidence type="ECO:0000256" key="2">
    <source>
        <dbReference type="ARBA" id="ARBA00004200"/>
    </source>
</evidence>
<dbReference type="GO" id="GO:0005509">
    <property type="term" value="F:calcium ion binding"/>
    <property type="evidence" value="ECO:0007669"/>
    <property type="project" value="InterPro"/>
</dbReference>
<feature type="signal peptide" evidence="20">
    <location>
        <begin position="1"/>
        <end position="21"/>
    </location>
</feature>
<dbReference type="InterPro" id="IPR002048">
    <property type="entry name" value="EF_hand_dom"/>
</dbReference>
<dbReference type="PROSITE" id="PS00018">
    <property type="entry name" value="EF_HAND_1"/>
    <property type="match status" value="1"/>
</dbReference>
<keyword evidence="7" id="KW-0812">Transmembrane</keyword>
<feature type="domain" description="VWFA" evidence="22">
    <location>
        <begin position="1224"/>
        <end position="1428"/>
    </location>
</feature>
<evidence type="ECO:0000256" key="18">
    <source>
        <dbReference type="ARBA" id="ARBA00032646"/>
    </source>
</evidence>
<dbReference type="InterPro" id="IPR002035">
    <property type="entry name" value="VWF_A"/>
</dbReference>
<dbReference type="InterPro" id="IPR029058">
    <property type="entry name" value="AB_hydrolase_fold"/>
</dbReference>
<dbReference type="FunFam" id="3.40.50.300:FF:000553">
    <property type="entry name" value="Mitochondrial Rho GTPase"/>
    <property type="match status" value="1"/>
</dbReference>
<evidence type="ECO:0000256" key="15">
    <source>
        <dbReference type="ARBA" id="ARBA00023128"/>
    </source>
</evidence>
<comment type="function">
    <text evidence="1">Mitochondrial GTPase involved in mitochondrial trafficking. Probably involved in control of anterograde transport of mitochondria and their subcellular distribution.</text>
</comment>
<feature type="chain" id="PRO_5042173270" description="Mitochondrial Rho GTPase 1" evidence="20">
    <location>
        <begin position="22"/>
        <end position="1652"/>
    </location>
</feature>
<dbReference type="PROSITE" id="PS01173">
    <property type="entry name" value="LIPASE_GDXG_HIS"/>
    <property type="match status" value="1"/>
</dbReference>
<feature type="region of interest" description="Disordered" evidence="19">
    <location>
        <begin position="1520"/>
        <end position="1560"/>
    </location>
</feature>
<dbReference type="SMART" id="SM00174">
    <property type="entry name" value="RHO"/>
    <property type="match status" value="1"/>
</dbReference>
<dbReference type="GO" id="GO:0005741">
    <property type="term" value="C:mitochondrial outer membrane"/>
    <property type="evidence" value="ECO:0007669"/>
    <property type="project" value="UniProtKB-SubCell"/>
</dbReference>
<keyword evidence="12" id="KW-0378">Hydrolase</keyword>
<evidence type="ECO:0000256" key="3">
    <source>
        <dbReference type="ARBA" id="ARBA00005964"/>
    </source>
</evidence>
<dbReference type="GO" id="GO:0003924">
    <property type="term" value="F:GTPase activity"/>
    <property type="evidence" value="ECO:0007669"/>
    <property type="project" value="InterPro"/>
</dbReference>
<evidence type="ECO:0000256" key="19">
    <source>
        <dbReference type="SAM" id="MobiDB-lite"/>
    </source>
</evidence>
<accession>A0AAD2K8W4</accession>
<dbReference type="PRINTS" id="PR00449">
    <property type="entry name" value="RASTRNSFRMNG"/>
</dbReference>
<dbReference type="CDD" id="cd00198">
    <property type="entry name" value="vWFA"/>
    <property type="match status" value="1"/>
</dbReference>
<comment type="similarity">
    <text evidence="3">Belongs to the type-B carboxylesterase/lipase family.</text>
</comment>
<evidence type="ECO:0000313" key="25">
    <source>
        <dbReference type="Proteomes" id="UP001295794"/>
    </source>
</evidence>
<dbReference type="Pfam" id="PF08356">
    <property type="entry name" value="EF_assoc_2"/>
    <property type="match status" value="1"/>
</dbReference>
<feature type="domain" description="EF-hand" evidence="21">
    <location>
        <begin position="704"/>
        <end position="739"/>
    </location>
</feature>
<evidence type="ECO:0000256" key="17">
    <source>
        <dbReference type="ARBA" id="ARBA00023136"/>
    </source>
</evidence>
<sequence length="1652" mass="180154">MLKISIVSLVVSFGFICSAYSKTVVDLGYAKYEPAFDSTSNLTTFLGIRYAAPPVGDLRWNAPVAPAKANGTQNAINAPPQCYQGPFAGQASTSLSARTNDYAGQSEDCLFLSVYTPDLRPQRLLPTIVWIHGGGYSWGNESTYNGADLVNESGSKFVVVTIQYRLGLFGFLAGEQVKKSGVLNAGLLDQQFALHWVQDHIHKFGGDPAHVVIWGQSAGAGSVIQHVVANGGKTEPKLFKTGITSSLFLPPQYGYGDVIPQSLFDSVAGQAGCASGDQLDCLRRTDGEVLQGINIDLASAAFEGTFTFLPVVDGSLITKSPADALEQGETNGDELLVITNSLEAAVFVDQTVGYNITQFTRNMLPLLDETQAESVAAIYHSVGSTTEQATAIMTEGGEYAVPPAVHGEDIFYYFQSISFAGFALAYNNTDFITAFQQAFFSFAANGDPSLKLQPSIAPYWPRWSDGGNQMVFNRTAQAVPQLTTAAPPADLMRRCALWKELRSALEYHLRSTETESRSMRRDVRVLLVGDEGVGKSTLVTTLIKESYVAHVQHIVPEVTIPPEVTPENVTTYIVDSGAGPQDRPHLESEIRKAHVICVVYSIDNANSFDRIPTFWLPHFRQLGVNVPVILVGNKIDLRGDDPANETLAEEILPIMNEFKEVETCIECSAKQPVNVSEVFYFAQKAVLHPTAPLYDSRDHVLKPACVSALQRIFKLCDLNKDGILDAAELNDFQRKCFDAPLQVQELEGIRQMVSAHTEGGVKDGGLTERGFLYLHTTFIQRGRLETTWTVLRKFGYAEDLKLTEGFLLPKFDVLPDCSVELSPLGYQFFTDLFETFDKDQDGALKTHELDEVFSTSPGNPWATQKFPDTTLSDDSGAVTLQGWLAQWSMTTLLDHKTTLAYLAYLGYPNEPRTGALQVTRPRKTDRRKGKVTRNVFLCYLCGAAGSGKTSLLRAFAGKPISSVYEPTTKVVSVVNSVAIDGSEKYLVLQEFGSKYEAEMLRNSKKLDLADVIVHVYDSGDTNSFSYISNLRASRHRLDNIPTLFVATKSDLDLAQQRHEVQPDVYCRRLGLQVPVAVSVRTGQTADVFHEICAIALNPHGAIPGGLDRARSATARLRMYMALTALFGGCTAGLFMLYRTLRPGRDDASAKWGKGRAENSFLHRPPSHLRSSARAFHRSALTLNHIASMDADMDFDGPSAPSDAPPPQAYSNPMGPMDGGRKMLDLVFIQDCTGSQGSYISSATKNIEQICAHIFESGKLQATEDLRVGLVAFRDHPPQDHTYITKNFGFSSDSSKVQKDLSGLYASGGGDGPEAVTAAMHEALNMEWRDDASKMIVLIADAPPHGIGEYGDGFDEGSPDNNDPLQLARVMASRGITLFFVACEPALSGYSYATDFYRAITNITSGLMLPLTTADLLAHAIVGSVLENLDMDRLVREVGNAVAQRILGNNESVDDVARELHEKLLLRNESTKKVVIESIYKDSEESKHNVQVYMHAPSLAEARPQLKRVNGTRFTDKYLESRSTARTSYGTSHSYPFAPATPPRSPIKAAPSSSPKLATGSPPRKVVTDFAAFGAPANASVFGTAVASTPFSLAGGKAAFGGIRAGGVRGGMIDEDEDDEDHGRQKVELREDSISLDQARRIAMQSAWRSARV</sequence>
<dbReference type="Gene3D" id="3.40.50.1820">
    <property type="entry name" value="alpha/beta hydrolase"/>
    <property type="match status" value="1"/>
</dbReference>
<reference evidence="24" key="1">
    <citation type="submission" date="2023-11" db="EMBL/GenBank/DDBJ databases">
        <authorList>
            <person name="De Vega J J."/>
            <person name="De Vega J J."/>
        </authorList>
    </citation>
    <scope>NUCLEOTIDE SEQUENCE</scope>
</reference>
<keyword evidence="25" id="KW-1185">Reference proteome</keyword>
<evidence type="ECO:0000256" key="5">
    <source>
        <dbReference type="ARBA" id="ARBA00010515"/>
    </source>
</evidence>
<evidence type="ECO:0000259" key="21">
    <source>
        <dbReference type="PROSITE" id="PS50222"/>
    </source>
</evidence>
<proteinExistence type="inferred from homology"/>
<dbReference type="GO" id="GO:0005525">
    <property type="term" value="F:GTP binding"/>
    <property type="evidence" value="ECO:0007669"/>
    <property type="project" value="UniProtKB-KW"/>
</dbReference>
<keyword evidence="8" id="KW-0479">Metal-binding</keyword>
<dbReference type="PROSITE" id="PS00122">
    <property type="entry name" value="CARBOXYLESTERASE_B_1"/>
    <property type="match status" value="1"/>
</dbReference>
<dbReference type="SUPFAM" id="SSF52540">
    <property type="entry name" value="P-loop containing nucleoside triphosphate hydrolases"/>
    <property type="match status" value="2"/>
</dbReference>
<dbReference type="SMART" id="SM00173">
    <property type="entry name" value="RAS"/>
    <property type="match status" value="1"/>
</dbReference>
<evidence type="ECO:0000313" key="24">
    <source>
        <dbReference type="EMBL" id="CAK5284081.1"/>
    </source>
</evidence>
<dbReference type="PROSITE" id="PS51423">
    <property type="entry name" value="MIRO"/>
    <property type="match status" value="2"/>
</dbReference>
<feature type="region of interest" description="Disordered" evidence="19">
    <location>
        <begin position="1193"/>
        <end position="1213"/>
    </location>
</feature>
<evidence type="ECO:0000256" key="16">
    <source>
        <dbReference type="ARBA" id="ARBA00023134"/>
    </source>
</evidence>
<evidence type="ECO:0000256" key="12">
    <source>
        <dbReference type="ARBA" id="ARBA00022801"/>
    </source>
</evidence>
<evidence type="ECO:0000256" key="6">
    <source>
        <dbReference type="ARBA" id="ARBA00019119"/>
    </source>
</evidence>
<dbReference type="InterPro" id="IPR013566">
    <property type="entry name" value="EF_hand_assoc_1"/>
</dbReference>
<comment type="caution">
    <text evidence="24">The sequence shown here is derived from an EMBL/GenBank/DDBJ whole genome shotgun (WGS) entry which is preliminary data.</text>
</comment>
<feature type="domain" description="Miro" evidence="23">
    <location>
        <begin position="520"/>
        <end position="688"/>
    </location>
</feature>
<dbReference type="SMART" id="SM00175">
    <property type="entry name" value="RAB"/>
    <property type="match status" value="1"/>
</dbReference>
<evidence type="ECO:0000256" key="7">
    <source>
        <dbReference type="ARBA" id="ARBA00022692"/>
    </source>
</evidence>
<dbReference type="InterPro" id="IPR027417">
    <property type="entry name" value="P-loop_NTPase"/>
</dbReference>
<feature type="domain" description="Miro" evidence="23">
    <location>
        <begin position="933"/>
        <end position="1097"/>
    </location>
</feature>
<organism evidence="24 25">
    <name type="scientific">Mycena citricolor</name>
    <dbReference type="NCBI Taxonomy" id="2018698"/>
    <lineage>
        <taxon>Eukaryota</taxon>
        <taxon>Fungi</taxon>
        <taxon>Dikarya</taxon>
        <taxon>Basidiomycota</taxon>
        <taxon>Agaricomycotina</taxon>
        <taxon>Agaricomycetes</taxon>
        <taxon>Agaricomycetidae</taxon>
        <taxon>Agaricales</taxon>
        <taxon>Marasmiineae</taxon>
        <taxon>Mycenaceae</taxon>
        <taxon>Mycena</taxon>
    </lineage>
</organism>
<dbReference type="PROSITE" id="PS51419">
    <property type="entry name" value="RAB"/>
    <property type="match status" value="1"/>
</dbReference>
<feature type="compositionally biased region" description="Polar residues" evidence="19">
    <location>
        <begin position="1520"/>
        <end position="1533"/>
    </location>
</feature>
<keyword evidence="13" id="KW-0106">Calcium</keyword>
<dbReference type="PROSITE" id="PS51421">
    <property type="entry name" value="RAS"/>
    <property type="match status" value="1"/>
</dbReference>
<evidence type="ECO:0000256" key="8">
    <source>
        <dbReference type="ARBA" id="ARBA00022723"/>
    </source>
</evidence>
<dbReference type="Pfam" id="PF00071">
    <property type="entry name" value="Ras"/>
    <property type="match status" value="2"/>
</dbReference>
<protein>
    <recommendedName>
        <fullName evidence="6">Mitochondrial Rho GTPase 1</fullName>
    </recommendedName>
    <alternativeName>
        <fullName evidence="18">GTPase EF-hand protein of mitochondria 1</fullName>
    </alternativeName>
</protein>
<dbReference type="SMART" id="SM00054">
    <property type="entry name" value="EFh"/>
    <property type="match status" value="2"/>
</dbReference>
<keyword evidence="10" id="KW-0547">Nucleotide-binding</keyword>
<evidence type="ECO:0000256" key="4">
    <source>
        <dbReference type="ARBA" id="ARBA00007981"/>
    </source>
</evidence>
<dbReference type="CDD" id="cd01892">
    <property type="entry name" value="Miro2"/>
    <property type="match status" value="1"/>
</dbReference>
<dbReference type="PROSITE" id="PS50222">
    <property type="entry name" value="EF_HAND_2"/>
    <property type="match status" value="2"/>
</dbReference>
<keyword evidence="17" id="KW-0472">Membrane</keyword>
<evidence type="ECO:0000256" key="14">
    <source>
        <dbReference type="ARBA" id="ARBA00022989"/>
    </source>
</evidence>
<dbReference type="FunFam" id="3.40.50.300:FF:001330">
    <property type="entry name" value="Mitochondrial Rho GTPase 1"/>
    <property type="match status" value="1"/>
</dbReference>
<dbReference type="InterPro" id="IPR002018">
    <property type="entry name" value="CarbesteraseB"/>
</dbReference>
<evidence type="ECO:0000256" key="9">
    <source>
        <dbReference type="ARBA" id="ARBA00022737"/>
    </source>
</evidence>
<dbReference type="InterPro" id="IPR002168">
    <property type="entry name" value="Lipase_GDXG_HIS_AS"/>
</dbReference>
<dbReference type="InterPro" id="IPR036465">
    <property type="entry name" value="vWFA_dom_sf"/>
</dbReference>
<dbReference type="Pfam" id="PF00092">
    <property type="entry name" value="VWA"/>
    <property type="match status" value="1"/>
</dbReference>
<dbReference type="InterPro" id="IPR018247">
    <property type="entry name" value="EF_Hand_1_Ca_BS"/>
</dbReference>
<gene>
    <name evidence="24" type="ORF">MYCIT1_LOCUS37093</name>
</gene>
<dbReference type="PANTHER" id="PTHR11559">
    <property type="entry name" value="CARBOXYLESTERASE"/>
    <property type="match status" value="1"/>
</dbReference>
<dbReference type="NCBIfam" id="TIGR00231">
    <property type="entry name" value="small_GTP"/>
    <property type="match status" value="1"/>
</dbReference>
<feature type="domain" description="EF-hand" evidence="21">
    <location>
        <begin position="824"/>
        <end position="859"/>
    </location>
</feature>
<keyword evidence="9" id="KW-0677">Repeat</keyword>
<dbReference type="InterPro" id="IPR019819">
    <property type="entry name" value="Carboxylesterase_B_CS"/>
</dbReference>
<evidence type="ECO:0000259" key="22">
    <source>
        <dbReference type="PROSITE" id="PS50234"/>
    </source>
</evidence>
<dbReference type="FunFam" id="1.10.238.10:FF:000011">
    <property type="entry name" value="Mitochondrial Rho GTPase"/>
    <property type="match status" value="1"/>
</dbReference>
<keyword evidence="11" id="KW-1000">Mitochondrion outer membrane</keyword>
<dbReference type="InterPro" id="IPR001806">
    <property type="entry name" value="Small_GTPase"/>
</dbReference>
<dbReference type="InterPro" id="IPR005225">
    <property type="entry name" value="Small_GTP-bd"/>
</dbReference>
<dbReference type="Gene3D" id="1.10.238.10">
    <property type="entry name" value="EF-hand"/>
    <property type="match status" value="2"/>
</dbReference>
<dbReference type="InterPro" id="IPR020860">
    <property type="entry name" value="MIRO_dom"/>
</dbReference>
<keyword evidence="16" id="KW-0342">GTP-binding</keyword>
<dbReference type="Gene3D" id="3.40.50.300">
    <property type="entry name" value="P-loop containing nucleotide triphosphate hydrolases"/>
    <property type="match status" value="2"/>
</dbReference>
<dbReference type="InterPro" id="IPR050309">
    <property type="entry name" value="Type-B_Carboxylest/Lipase"/>
</dbReference>
<dbReference type="InterPro" id="IPR013567">
    <property type="entry name" value="EF_hand_assoc_2"/>
</dbReference>
<dbReference type="Pfam" id="PF08355">
    <property type="entry name" value="EF_assoc_1"/>
    <property type="match status" value="1"/>
</dbReference>
<keyword evidence="15" id="KW-0496">Mitochondrion</keyword>
<keyword evidence="14" id="KW-1133">Transmembrane helix</keyword>
<keyword evidence="20" id="KW-0732">Signal</keyword>
<evidence type="ECO:0000256" key="13">
    <source>
        <dbReference type="ARBA" id="ARBA00022837"/>
    </source>
</evidence>
<evidence type="ECO:0000259" key="23">
    <source>
        <dbReference type="PROSITE" id="PS51423"/>
    </source>
</evidence>
<evidence type="ECO:0000256" key="1">
    <source>
        <dbReference type="ARBA" id="ARBA00003481"/>
    </source>
</evidence>
<dbReference type="SUPFAM" id="SSF53474">
    <property type="entry name" value="alpha/beta-Hydrolases"/>
    <property type="match status" value="1"/>
</dbReference>
<dbReference type="SUPFAM" id="SSF53300">
    <property type="entry name" value="vWA-like"/>
    <property type="match status" value="1"/>
</dbReference>
<dbReference type="SUPFAM" id="SSF47473">
    <property type="entry name" value="EF-hand"/>
    <property type="match status" value="1"/>
</dbReference>
<evidence type="ECO:0000256" key="11">
    <source>
        <dbReference type="ARBA" id="ARBA00022787"/>
    </source>
</evidence>
<dbReference type="PROSITE" id="PS50234">
    <property type="entry name" value="VWFA"/>
    <property type="match status" value="1"/>
</dbReference>
<dbReference type="Pfam" id="PF00135">
    <property type="entry name" value="COesterase"/>
    <property type="match status" value="1"/>
</dbReference>
<dbReference type="InterPro" id="IPR019826">
    <property type="entry name" value="Carboxylesterase_B_AS"/>
</dbReference>
<dbReference type="Proteomes" id="UP001295794">
    <property type="component" value="Unassembled WGS sequence"/>
</dbReference>
<dbReference type="PROSITE" id="PS00941">
    <property type="entry name" value="CARBOXYLESTERASE_B_2"/>
    <property type="match status" value="1"/>
</dbReference>
<dbReference type="Gene3D" id="3.40.50.410">
    <property type="entry name" value="von Willebrand factor, type A domain"/>
    <property type="match status" value="1"/>
</dbReference>
<dbReference type="CDD" id="cd01893">
    <property type="entry name" value="Miro1"/>
    <property type="match status" value="1"/>
</dbReference>
<name>A0AAD2K8W4_9AGAR</name>